<gene>
    <name evidence="13" type="ORF">K443DRAFT_82474</name>
</gene>
<feature type="compositionally biased region" description="Polar residues" evidence="10">
    <location>
        <begin position="1003"/>
        <end position="1014"/>
    </location>
</feature>
<feature type="compositionally biased region" description="Polar residues" evidence="10">
    <location>
        <begin position="48"/>
        <end position="82"/>
    </location>
</feature>
<dbReference type="PROSITE" id="PS50011">
    <property type="entry name" value="PROTEIN_KINASE_DOM"/>
    <property type="match status" value="1"/>
</dbReference>
<dbReference type="EC" id="2.7.11.1" evidence="1"/>
<dbReference type="InterPro" id="IPR000719">
    <property type="entry name" value="Prot_kinase_dom"/>
</dbReference>
<dbReference type="Proteomes" id="UP000054477">
    <property type="component" value="Unassembled WGS sequence"/>
</dbReference>
<feature type="compositionally biased region" description="Low complexity" evidence="10">
    <location>
        <begin position="643"/>
        <end position="659"/>
    </location>
</feature>
<dbReference type="InterPro" id="IPR008271">
    <property type="entry name" value="Ser/Thr_kinase_AS"/>
</dbReference>
<feature type="compositionally biased region" description="Basic and acidic residues" evidence="10">
    <location>
        <begin position="593"/>
        <end position="602"/>
    </location>
</feature>
<dbReference type="PROSITE" id="PS50032">
    <property type="entry name" value="KA1"/>
    <property type="match status" value="1"/>
</dbReference>
<evidence type="ECO:0000256" key="1">
    <source>
        <dbReference type="ARBA" id="ARBA00012513"/>
    </source>
</evidence>
<feature type="binding site" evidence="9">
    <location>
        <position position="147"/>
    </location>
    <ligand>
        <name>ATP</name>
        <dbReference type="ChEBI" id="CHEBI:30616"/>
    </ligand>
</feature>
<feature type="compositionally biased region" description="Polar residues" evidence="10">
    <location>
        <begin position="663"/>
        <end position="685"/>
    </location>
</feature>
<keyword evidence="14" id="KW-1185">Reference proteome</keyword>
<feature type="region of interest" description="Disordered" evidence="10">
    <location>
        <begin position="760"/>
        <end position="875"/>
    </location>
</feature>
<feature type="region of interest" description="Disordered" evidence="10">
    <location>
        <begin position="991"/>
        <end position="1040"/>
    </location>
</feature>
<evidence type="ECO:0000256" key="4">
    <source>
        <dbReference type="ARBA" id="ARBA00022741"/>
    </source>
</evidence>
<dbReference type="Pfam" id="PF00069">
    <property type="entry name" value="Pkinase"/>
    <property type="match status" value="1"/>
</dbReference>
<dbReference type="SUPFAM" id="SSF103243">
    <property type="entry name" value="KA1-like"/>
    <property type="match status" value="1"/>
</dbReference>
<dbReference type="GO" id="GO:0035556">
    <property type="term" value="P:intracellular signal transduction"/>
    <property type="evidence" value="ECO:0007669"/>
    <property type="project" value="TreeGrafter"/>
</dbReference>
<evidence type="ECO:0000313" key="13">
    <source>
        <dbReference type="EMBL" id="KIK09432.1"/>
    </source>
</evidence>
<accession>A0A0C9YGB2</accession>
<dbReference type="EMBL" id="KN838538">
    <property type="protein sequence ID" value="KIK09432.1"/>
    <property type="molecule type" value="Genomic_DNA"/>
</dbReference>
<evidence type="ECO:0000259" key="12">
    <source>
        <dbReference type="PROSITE" id="PS50032"/>
    </source>
</evidence>
<evidence type="ECO:0000256" key="10">
    <source>
        <dbReference type="SAM" id="MobiDB-lite"/>
    </source>
</evidence>
<evidence type="ECO:0000256" key="3">
    <source>
        <dbReference type="ARBA" id="ARBA00022679"/>
    </source>
</evidence>
<dbReference type="HOGENOM" id="CLU_002888_3_0_1"/>
<evidence type="ECO:0000256" key="8">
    <source>
        <dbReference type="ARBA" id="ARBA00048679"/>
    </source>
</evidence>
<dbReference type="SUPFAM" id="SSF56112">
    <property type="entry name" value="Protein kinase-like (PK-like)"/>
    <property type="match status" value="1"/>
</dbReference>
<dbReference type="InterPro" id="IPR001772">
    <property type="entry name" value="KA1_dom"/>
</dbReference>
<evidence type="ECO:0000256" key="2">
    <source>
        <dbReference type="ARBA" id="ARBA00022527"/>
    </source>
</evidence>
<keyword evidence="5" id="KW-0418">Kinase</keyword>
<feature type="region of interest" description="Disordered" evidence="10">
    <location>
        <begin position="428"/>
        <end position="462"/>
    </location>
</feature>
<feature type="compositionally biased region" description="Polar residues" evidence="10">
    <location>
        <begin position="603"/>
        <end position="623"/>
    </location>
</feature>
<evidence type="ECO:0000256" key="6">
    <source>
        <dbReference type="ARBA" id="ARBA00022840"/>
    </source>
</evidence>
<dbReference type="FunFam" id="1.10.510.10:FF:000636">
    <property type="entry name" value="Non-specific serine/threonine protein kinase"/>
    <property type="match status" value="1"/>
</dbReference>
<sequence>MHASTSLQIPSVDSNPGPSRHYNQQSPSAQAAAVAASRPVSVAVHPTSPGSANPSASRRQRASHTVVSPTSNSQPHPSTSHSNSHDDTQPHIDVYSHPAAVAYAAAHPRRTIPKFGPYLLLQTLGEGEFGKVKLGLHHQWGEEVAVKLIRRGNVDTTVRMSKVEREIEVLKTLKHPNIVRLYDVIETDKYIGIILEYASGGELFDHILAHRYLRERDAAKLFSQLISGVWYIHQKKIVHRDLKLENLLLDRHRNVIITDFGFANRFEHRSDDLMQTSCGSPCYAAPELVISEGLYVGSAVDIWSCGVILYAMLAGYLPFDDDPANPDGDNINLLYKYIVNTPLSFPDYISAEARDLLGMMLVPDPTRRSSLEGVMRHPWLTAYAASRTDGVPAAFGKTVEDLEQAAMEQHQLKRQAYQKQMRANVLTSNALSPTSRSQSQTHRPDHGTAAPSSSARSRSTQPEYLYDSSADQSMVSPLSAVNSTPTSNGIPRKNYDSPVALGLSDDDPFAAPGTSSNNSGPVVITTTTTTTTSSSGQRTSEEGARANASLAPNDPKAQSPTKSHKSNGSGGGGGFRHTIQVEYDEPSSKAGRKSQDKKRERSGSQGQTNNNSTASTHLQNGQTSKERRPSQSGTSKPLPPNLNTPTSNTPSSYRNSTSPATPKPSSVPFSNSVTPTKNGPSNNNALSMDYPNISISSPPATPIHAMHAVTAYEAPVGKDKETSSQTSVSSKKKGHKKGKSSIDKLGLGKIFSSAGFSNAGQVSSGANGEASSSAQSHTSGNSARVPSDGHSSATSVILSPPGEKDSSSGKKSRRNTLTVMVEPFTRSVRNRGKGRMTSTPLTADGASAANAGSKVKSHAPQQQPQSAAVSSTDTALPAPVVGDGAVGLGGADSLTGMQASTNKAKKVMQWFRTKSKGRDSVSLGGGAPEDEDDDGFKEKDGATSGRYKKGYSASSSTVNQTSVSKSGLGLKERGMMPVHVVVTTPTSAVSRSAASPMLGHPQRSASSATDSSITPGWGKRFRNSVTVGGPSNPQASSSSGKAHLFSQLRVHHGAVDQTTITTRPPPEVMGHVREVLEGMGVEIQLESEYKYRCIRAKKRRGTMGPGVGAVVGGSVGPSGLAAVTMVGSAASNGVDKRGLPLPSPSAFSGTGGMLRGLLMRRQSSQVSATGVGSASRPSLPFDDEGSVVVSEPLILPEAAYGDPSQDAGDEVRFSVELTRLDRLNDTFSLDIRRLKGNLRSYKFLYDTLRE</sequence>
<dbReference type="Gene3D" id="3.30.310.80">
    <property type="entry name" value="Kinase associated domain 1, KA1"/>
    <property type="match status" value="1"/>
</dbReference>
<feature type="domain" description="KA1" evidence="12">
    <location>
        <begin position="1204"/>
        <end position="1250"/>
    </location>
</feature>
<dbReference type="OrthoDB" id="193931at2759"/>
<dbReference type="SMART" id="SM00220">
    <property type="entry name" value="S_TKc"/>
    <property type="match status" value="1"/>
</dbReference>
<dbReference type="InterPro" id="IPR028375">
    <property type="entry name" value="KA1/Ssp2_C"/>
</dbReference>
<evidence type="ECO:0000256" key="7">
    <source>
        <dbReference type="ARBA" id="ARBA00047899"/>
    </source>
</evidence>
<keyword evidence="4 9" id="KW-0547">Nucleotide-binding</keyword>
<dbReference type="AlphaFoldDB" id="A0A0C9YGB2"/>
<dbReference type="PANTHER" id="PTHR24346:SF110">
    <property type="entry name" value="NON-SPECIFIC SERINE_THREONINE PROTEIN KINASE"/>
    <property type="match status" value="1"/>
</dbReference>
<keyword evidence="3" id="KW-0808">Transferase</keyword>
<dbReference type="GO" id="GO:0004674">
    <property type="term" value="F:protein serine/threonine kinase activity"/>
    <property type="evidence" value="ECO:0007669"/>
    <property type="project" value="UniProtKB-KW"/>
</dbReference>
<comment type="catalytic activity">
    <reaction evidence="7">
        <text>L-threonyl-[protein] + ATP = O-phospho-L-threonyl-[protein] + ADP + H(+)</text>
        <dbReference type="Rhea" id="RHEA:46608"/>
        <dbReference type="Rhea" id="RHEA-COMP:11060"/>
        <dbReference type="Rhea" id="RHEA-COMP:11605"/>
        <dbReference type="ChEBI" id="CHEBI:15378"/>
        <dbReference type="ChEBI" id="CHEBI:30013"/>
        <dbReference type="ChEBI" id="CHEBI:30616"/>
        <dbReference type="ChEBI" id="CHEBI:61977"/>
        <dbReference type="ChEBI" id="CHEBI:456216"/>
        <dbReference type="EC" id="2.7.11.1"/>
    </reaction>
</comment>
<feature type="domain" description="Protein kinase" evidence="11">
    <location>
        <begin position="118"/>
        <end position="380"/>
    </location>
</feature>
<feature type="compositionally biased region" description="Low complexity" evidence="10">
    <location>
        <begin position="858"/>
        <end position="875"/>
    </location>
</feature>
<dbReference type="PANTHER" id="PTHR24346">
    <property type="entry name" value="MAP/MICROTUBULE AFFINITY-REGULATING KINASE"/>
    <property type="match status" value="1"/>
</dbReference>
<dbReference type="GO" id="GO:0005737">
    <property type="term" value="C:cytoplasm"/>
    <property type="evidence" value="ECO:0007669"/>
    <property type="project" value="TreeGrafter"/>
</dbReference>
<feature type="compositionally biased region" description="Polar residues" evidence="10">
    <location>
        <begin position="1"/>
        <end position="23"/>
    </location>
</feature>
<dbReference type="FunFam" id="3.30.200.20:FF:000003">
    <property type="entry name" value="Non-specific serine/threonine protein kinase"/>
    <property type="match status" value="1"/>
</dbReference>
<dbReference type="Gene3D" id="1.10.510.10">
    <property type="entry name" value="Transferase(Phosphotransferase) domain 1"/>
    <property type="match status" value="1"/>
</dbReference>
<dbReference type="STRING" id="1095629.A0A0C9YGB2"/>
<dbReference type="InterPro" id="IPR011009">
    <property type="entry name" value="Kinase-like_dom_sf"/>
</dbReference>
<dbReference type="PROSITE" id="PS00107">
    <property type="entry name" value="PROTEIN_KINASE_ATP"/>
    <property type="match status" value="1"/>
</dbReference>
<evidence type="ECO:0000259" key="11">
    <source>
        <dbReference type="PROSITE" id="PS50011"/>
    </source>
</evidence>
<reference evidence="14" key="2">
    <citation type="submission" date="2015-01" db="EMBL/GenBank/DDBJ databases">
        <title>Evolutionary Origins and Diversification of the Mycorrhizal Mutualists.</title>
        <authorList>
            <consortium name="DOE Joint Genome Institute"/>
            <consortium name="Mycorrhizal Genomics Consortium"/>
            <person name="Kohler A."/>
            <person name="Kuo A."/>
            <person name="Nagy L.G."/>
            <person name="Floudas D."/>
            <person name="Copeland A."/>
            <person name="Barry K.W."/>
            <person name="Cichocki N."/>
            <person name="Veneault-Fourrey C."/>
            <person name="LaButti K."/>
            <person name="Lindquist E.A."/>
            <person name="Lipzen A."/>
            <person name="Lundell T."/>
            <person name="Morin E."/>
            <person name="Murat C."/>
            <person name="Riley R."/>
            <person name="Ohm R."/>
            <person name="Sun H."/>
            <person name="Tunlid A."/>
            <person name="Henrissat B."/>
            <person name="Grigoriev I.V."/>
            <person name="Hibbett D.S."/>
            <person name="Martin F."/>
        </authorList>
    </citation>
    <scope>NUCLEOTIDE SEQUENCE [LARGE SCALE GENOMIC DNA]</scope>
    <source>
        <strain evidence="14">LaAM-08-1</strain>
    </source>
</reference>
<feature type="compositionally biased region" description="Low complexity" evidence="10">
    <location>
        <begin position="525"/>
        <end position="535"/>
    </location>
</feature>
<name>A0A0C9YGB2_9AGAR</name>
<keyword evidence="2" id="KW-0723">Serine/threonine-protein kinase</keyword>
<feature type="compositionally biased region" description="Polar residues" evidence="10">
    <location>
        <begin position="1023"/>
        <end position="1040"/>
    </location>
</feature>
<keyword evidence="6 9" id="KW-0067">ATP-binding</keyword>
<evidence type="ECO:0000313" key="14">
    <source>
        <dbReference type="Proteomes" id="UP000054477"/>
    </source>
</evidence>
<feature type="compositionally biased region" description="Polar residues" evidence="10">
    <location>
        <begin position="477"/>
        <end position="489"/>
    </location>
</feature>
<protein>
    <recommendedName>
        <fullName evidence="1">non-specific serine/threonine protein kinase</fullName>
        <ecNumber evidence="1">2.7.11.1</ecNumber>
    </recommendedName>
</protein>
<feature type="compositionally biased region" description="Low complexity" evidence="10">
    <location>
        <begin position="763"/>
        <end position="776"/>
    </location>
</feature>
<feature type="compositionally biased region" description="Low complexity" evidence="10">
    <location>
        <begin position="24"/>
        <end position="44"/>
    </location>
</feature>
<comment type="catalytic activity">
    <reaction evidence="8">
        <text>L-seryl-[protein] + ATP = O-phospho-L-seryl-[protein] + ADP + H(+)</text>
        <dbReference type="Rhea" id="RHEA:17989"/>
        <dbReference type="Rhea" id="RHEA-COMP:9863"/>
        <dbReference type="Rhea" id="RHEA-COMP:11604"/>
        <dbReference type="ChEBI" id="CHEBI:15378"/>
        <dbReference type="ChEBI" id="CHEBI:29999"/>
        <dbReference type="ChEBI" id="CHEBI:30616"/>
        <dbReference type="ChEBI" id="CHEBI:83421"/>
        <dbReference type="ChEBI" id="CHEBI:456216"/>
        <dbReference type="EC" id="2.7.11.1"/>
    </reaction>
</comment>
<feature type="region of interest" description="Disordered" evidence="10">
    <location>
        <begin position="477"/>
        <end position="685"/>
    </location>
</feature>
<dbReference type="GO" id="GO:0005524">
    <property type="term" value="F:ATP binding"/>
    <property type="evidence" value="ECO:0007669"/>
    <property type="project" value="UniProtKB-UniRule"/>
</dbReference>
<feature type="compositionally biased region" description="Polar residues" evidence="10">
    <location>
        <begin position="952"/>
        <end position="965"/>
    </location>
</feature>
<feature type="compositionally biased region" description="Basic residues" evidence="10">
    <location>
        <begin position="730"/>
        <end position="739"/>
    </location>
</feature>
<dbReference type="GO" id="GO:0106310">
    <property type="term" value="F:protein serine kinase activity"/>
    <property type="evidence" value="ECO:0007669"/>
    <property type="project" value="RHEA"/>
</dbReference>
<feature type="region of interest" description="Disordered" evidence="10">
    <location>
        <begin position="714"/>
        <end position="742"/>
    </location>
</feature>
<feature type="compositionally biased region" description="Polar residues" evidence="10">
    <location>
        <begin position="777"/>
        <end position="797"/>
    </location>
</feature>
<feature type="compositionally biased region" description="Polar residues" evidence="10">
    <location>
        <begin position="428"/>
        <end position="441"/>
    </location>
</feature>
<feature type="region of interest" description="Disordered" evidence="10">
    <location>
        <begin position="1"/>
        <end position="92"/>
    </location>
</feature>
<dbReference type="InterPro" id="IPR017441">
    <property type="entry name" value="Protein_kinase_ATP_BS"/>
</dbReference>
<feature type="region of interest" description="Disordered" evidence="10">
    <location>
        <begin position="916"/>
        <end position="970"/>
    </location>
</feature>
<dbReference type="PROSITE" id="PS00108">
    <property type="entry name" value="PROTEIN_KINASE_ST"/>
    <property type="match status" value="1"/>
</dbReference>
<organism evidence="13 14">
    <name type="scientific">Laccaria amethystina LaAM-08-1</name>
    <dbReference type="NCBI Taxonomy" id="1095629"/>
    <lineage>
        <taxon>Eukaryota</taxon>
        <taxon>Fungi</taxon>
        <taxon>Dikarya</taxon>
        <taxon>Basidiomycota</taxon>
        <taxon>Agaricomycotina</taxon>
        <taxon>Agaricomycetes</taxon>
        <taxon>Agaricomycetidae</taxon>
        <taxon>Agaricales</taxon>
        <taxon>Agaricineae</taxon>
        <taxon>Hydnangiaceae</taxon>
        <taxon>Laccaria</taxon>
    </lineage>
</organism>
<evidence type="ECO:0000256" key="9">
    <source>
        <dbReference type="PROSITE-ProRule" id="PRU10141"/>
    </source>
</evidence>
<reference evidence="13 14" key="1">
    <citation type="submission" date="2014-04" db="EMBL/GenBank/DDBJ databases">
        <authorList>
            <consortium name="DOE Joint Genome Institute"/>
            <person name="Kuo A."/>
            <person name="Kohler A."/>
            <person name="Nagy L.G."/>
            <person name="Floudas D."/>
            <person name="Copeland A."/>
            <person name="Barry K.W."/>
            <person name="Cichocki N."/>
            <person name="Veneault-Fourrey C."/>
            <person name="LaButti K."/>
            <person name="Lindquist E.A."/>
            <person name="Lipzen A."/>
            <person name="Lundell T."/>
            <person name="Morin E."/>
            <person name="Murat C."/>
            <person name="Sun H."/>
            <person name="Tunlid A."/>
            <person name="Henrissat B."/>
            <person name="Grigoriev I.V."/>
            <person name="Hibbett D.S."/>
            <person name="Martin F."/>
            <person name="Nordberg H.P."/>
            <person name="Cantor M.N."/>
            <person name="Hua S.X."/>
        </authorList>
    </citation>
    <scope>NUCLEOTIDE SEQUENCE [LARGE SCALE GENOMIC DNA]</scope>
    <source>
        <strain evidence="13 14">LaAM-08-1</strain>
    </source>
</reference>
<evidence type="ECO:0000256" key="5">
    <source>
        <dbReference type="ARBA" id="ARBA00022777"/>
    </source>
</evidence>
<feature type="compositionally biased region" description="Low complexity" evidence="10">
    <location>
        <begin position="449"/>
        <end position="459"/>
    </location>
</feature>
<proteinExistence type="predicted"/>